<reference evidence="10" key="2">
    <citation type="journal article" date="2021" name="PeerJ">
        <title>Extensive microbial diversity within the chicken gut microbiome revealed by metagenomics and culture.</title>
        <authorList>
            <person name="Gilroy R."/>
            <person name="Ravi A."/>
            <person name="Getino M."/>
            <person name="Pursley I."/>
            <person name="Horton D.L."/>
            <person name="Alikhan N.F."/>
            <person name="Baker D."/>
            <person name="Gharbi K."/>
            <person name="Hall N."/>
            <person name="Watson M."/>
            <person name="Adriaenssens E.M."/>
            <person name="Foster-Nyarko E."/>
            <person name="Jarju S."/>
            <person name="Secka A."/>
            <person name="Antonio M."/>
            <person name="Oren A."/>
            <person name="Chaudhuri R.R."/>
            <person name="La Ragione R."/>
            <person name="Hildebrand F."/>
            <person name="Pallen M.J."/>
        </authorList>
    </citation>
    <scope>NUCLEOTIDE SEQUENCE</scope>
    <source>
        <strain evidence="10">CHK195-11698</strain>
    </source>
</reference>
<evidence type="ECO:0000256" key="7">
    <source>
        <dbReference type="ARBA" id="ARBA00049158"/>
    </source>
</evidence>
<evidence type="ECO:0000313" key="10">
    <source>
        <dbReference type="EMBL" id="HIU14782.1"/>
    </source>
</evidence>
<dbReference type="GO" id="GO:0000105">
    <property type="term" value="P:L-histidine biosynthetic process"/>
    <property type="evidence" value="ECO:0007669"/>
    <property type="project" value="UniProtKB-UniRule"/>
</dbReference>
<name>A0A9D1HRW1_9FIRM</name>
<dbReference type="SUPFAM" id="SSF89550">
    <property type="entry name" value="PHP domain-like"/>
    <property type="match status" value="1"/>
</dbReference>
<dbReference type="InterPro" id="IPR004013">
    <property type="entry name" value="PHP_dom"/>
</dbReference>
<keyword evidence="5 8" id="KW-0378">Hydrolase</keyword>
<accession>A0A9D1HRW1</accession>
<keyword evidence="4 8" id="KW-0028">Amino-acid biosynthesis</keyword>
<evidence type="ECO:0000256" key="5">
    <source>
        <dbReference type="ARBA" id="ARBA00022801"/>
    </source>
</evidence>
<evidence type="ECO:0000256" key="4">
    <source>
        <dbReference type="ARBA" id="ARBA00022605"/>
    </source>
</evidence>
<dbReference type="EC" id="3.1.3.15" evidence="3 8"/>
<comment type="catalytic activity">
    <reaction evidence="7 8">
        <text>L-histidinol phosphate + H2O = L-histidinol + phosphate</text>
        <dbReference type="Rhea" id="RHEA:14465"/>
        <dbReference type="ChEBI" id="CHEBI:15377"/>
        <dbReference type="ChEBI" id="CHEBI:43474"/>
        <dbReference type="ChEBI" id="CHEBI:57699"/>
        <dbReference type="ChEBI" id="CHEBI:57980"/>
        <dbReference type="EC" id="3.1.3.15"/>
    </reaction>
</comment>
<dbReference type="Gene3D" id="3.20.20.140">
    <property type="entry name" value="Metal-dependent hydrolases"/>
    <property type="match status" value="1"/>
</dbReference>
<gene>
    <name evidence="10" type="ORF">IAD15_12080</name>
</gene>
<evidence type="ECO:0000256" key="6">
    <source>
        <dbReference type="ARBA" id="ARBA00023102"/>
    </source>
</evidence>
<protein>
    <recommendedName>
        <fullName evidence="3 8">Histidinol-phosphatase</fullName>
        <shortName evidence="8">HolPase</shortName>
        <ecNumber evidence="3 8">3.1.3.15</ecNumber>
    </recommendedName>
</protein>
<comment type="pathway">
    <text evidence="1 8">Amino-acid biosynthesis; L-histidine biosynthesis; L-histidine from 5-phospho-alpha-D-ribose 1-diphosphate: step 8/9.</text>
</comment>
<dbReference type="Pfam" id="PF02811">
    <property type="entry name" value="PHP"/>
    <property type="match status" value="1"/>
</dbReference>
<evidence type="ECO:0000256" key="2">
    <source>
        <dbReference type="ARBA" id="ARBA00009152"/>
    </source>
</evidence>
<reference evidence="10" key="1">
    <citation type="submission" date="2020-10" db="EMBL/GenBank/DDBJ databases">
        <authorList>
            <person name="Gilroy R."/>
        </authorList>
    </citation>
    <scope>NUCLEOTIDE SEQUENCE</scope>
    <source>
        <strain evidence="10">CHK195-11698</strain>
    </source>
</reference>
<dbReference type="InterPro" id="IPR016195">
    <property type="entry name" value="Pol/histidinol_Pase-like"/>
</dbReference>
<organism evidence="10 11">
    <name type="scientific">Candidatus Fimiplasma intestinipullorum</name>
    <dbReference type="NCBI Taxonomy" id="2840825"/>
    <lineage>
        <taxon>Bacteria</taxon>
        <taxon>Bacillati</taxon>
        <taxon>Bacillota</taxon>
        <taxon>Clostridia</taxon>
        <taxon>Eubacteriales</taxon>
        <taxon>Candidatus Fimiplasma</taxon>
    </lineage>
</organism>
<proteinExistence type="inferred from homology"/>
<dbReference type="PANTHER" id="PTHR21039">
    <property type="entry name" value="HISTIDINOL PHOSPHATASE-RELATED"/>
    <property type="match status" value="1"/>
</dbReference>
<dbReference type="CDD" id="cd12110">
    <property type="entry name" value="PHP_HisPPase_Hisj_like"/>
    <property type="match status" value="1"/>
</dbReference>
<evidence type="ECO:0000256" key="8">
    <source>
        <dbReference type="RuleBase" id="RU366003"/>
    </source>
</evidence>
<feature type="domain" description="PHP" evidence="9">
    <location>
        <begin position="1"/>
        <end position="179"/>
    </location>
</feature>
<dbReference type="InterPro" id="IPR010140">
    <property type="entry name" value="Histidinol_P_phosphatase_HisJ"/>
</dbReference>
<sequence>MHTMRCHHAWGKDEDYVQSAIKAGFDEIGFSDHSCWIHDEGCHMRMRVDELEEYLASVLTLKEKYRDKISIRVGLECEFYAEYLPWLKALLASQPIDYILLGNHFYKNDRGFYFGHATDEKWKLEAYVKQGIQAMETGLYAYYAHPDLIPFTGDEAYYEKMMTQMCEKAKETKTPLEFNLLGYVDGRHYPYPPFWQIASRVGCQAIIGVDAHDPAALLNEKAMQEGRAYLESLGMEIVDHIRFLK</sequence>
<comment type="caution">
    <text evidence="10">The sequence shown here is derived from an EMBL/GenBank/DDBJ whole genome shotgun (WGS) entry which is preliminary data.</text>
</comment>
<dbReference type="EMBL" id="DVMJ01000114">
    <property type="protein sequence ID" value="HIU14782.1"/>
    <property type="molecule type" value="Genomic_DNA"/>
</dbReference>
<comment type="similarity">
    <text evidence="2 8">Belongs to the PHP hydrolase family. HisK subfamily.</text>
</comment>
<dbReference type="GO" id="GO:0004401">
    <property type="term" value="F:histidinol-phosphatase activity"/>
    <property type="evidence" value="ECO:0007669"/>
    <property type="project" value="UniProtKB-UniRule"/>
</dbReference>
<keyword evidence="6 8" id="KW-0368">Histidine biosynthesis</keyword>
<evidence type="ECO:0000313" key="11">
    <source>
        <dbReference type="Proteomes" id="UP000824175"/>
    </source>
</evidence>
<dbReference type="AlphaFoldDB" id="A0A9D1HRW1"/>
<dbReference type="GO" id="GO:0005737">
    <property type="term" value="C:cytoplasm"/>
    <property type="evidence" value="ECO:0007669"/>
    <property type="project" value="TreeGrafter"/>
</dbReference>
<dbReference type="PANTHER" id="PTHR21039:SF0">
    <property type="entry name" value="HISTIDINOL-PHOSPHATASE"/>
    <property type="match status" value="1"/>
</dbReference>
<evidence type="ECO:0000259" key="9">
    <source>
        <dbReference type="Pfam" id="PF02811"/>
    </source>
</evidence>
<dbReference type="Proteomes" id="UP000824175">
    <property type="component" value="Unassembled WGS sequence"/>
</dbReference>
<evidence type="ECO:0000256" key="3">
    <source>
        <dbReference type="ARBA" id="ARBA00013085"/>
    </source>
</evidence>
<evidence type="ECO:0000256" key="1">
    <source>
        <dbReference type="ARBA" id="ARBA00004970"/>
    </source>
</evidence>